<dbReference type="RefSeq" id="XP_042636549.1">
    <property type="nucleotide sequence ID" value="XM_042780615.1"/>
</dbReference>
<evidence type="ECO:0000313" key="2">
    <source>
        <dbReference type="RefSeq" id="XP_042636549.1"/>
    </source>
</evidence>
<accession>A0AC54Z6U6</accession>
<gene>
    <name evidence="2" type="primary">PXN</name>
</gene>
<evidence type="ECO:0000313" key="1">
    <source>
        <dbReference type="Proteomes" id="UP000694850"/>
    </source>
</evidence>
<sequence length="1170" mass="125493">MRKALTGWSPPSPGPNLREVVPFKYDIILGYSPRSRGSPRELLLATFLGLVSPWPEAGHFSLGGASAQKSLTPGVQAGRALPVAPGSWFLRHLLFADALLADLESTTSHISKRPVFLSEETPYSYPTGNHTYQEISVPPPVPPPPSIEALNGTILDPLDQWQPGGPRFIHQQPLSASPLSASSGPTPQSTLRSPCSRAGEEEHVYSFPNKQKSAEPSPTVMSSSLGSNLSELDRLLLELNAVQHNPSGFPAGEANSSPPLPAALSPHYGIPENNSPLGGKAGPLTKEKPKRNGGRGLEDVRPSVESLLDELESSVPSPVPAITVNQGEMSSPQRVTSSQQQTRISASSATRELDELMASLSDFKTSSSAVALSYQGPLPLSAPSPYHTLASPPTPSVPLPPTFEPSPRGCGHTLEVLCIEDTGNGRGLLSPMPLSDLEGTPDTPNSRAPSAEGSLGTESQACVWREHLFRDTQNFKGELSRAPPGHSPPQVGYLGPQEPGHTQPLLANTLRPEEAVAVWALEAPRPEIPHGTAHTLQEVTEPAVVAVDRHAIFPDTWSLPEEHGLWKEKARPEPGSPELGFPAPDPKEQPGGETPKRGGLSSSSRGPEIPRSSGDAAVGAATAASETKLDPTELPCVTVMDTPTTTKRISTSGQIRSVIRRSRETGHAHPMSREPSPRRRLDPATLSRTPSQERLIAELQGRLGIRPEAEEAAVAAGPSEEDWLTEGVIITVQPLGRRAGGQLVEKVVFPPGSPVPLRRTVSVLASPSPPPVPLLQHHRDASACSSSPLPGLPAPPPPGPSARTWGSPGVQSVGDSASLDEAAQGPALPTPGPHTVRPALRSVACQTDEDPLFPPVQTQSLEQRADGELCWAASWAPDGRQSGQGRDEGGFMAQGKAGSSSPPGGPPKPGSQLDSMLGSLQSDLNKLGVATVAKGVCGACKKPIAGQVVTAMGKTWHPEHFVCTHCQEEIGSRNFFERDGQPYCERDYHSLFSPRCYYCNGPILDKVVTALDRTWHPEHFFCAQCGAFFGPEGFHEKDGKAYCRKDYFDMFAPKCGGCARAILENYISALNTLWHPECFVCRECFTPFVNGSFFEHDGQPYCEVHYHERRGSLCSGCQKPITGRCITAMAKKFHPEHFVCAFCLKQLNKGTFKEQNDKPYCQNCFLKLFC</sequence>
<reference evidence="2" key="1">
    <citation type="submission" date="2025-08" db="UniProtKB">
        <authorList>
            <consortium name="RefSeq"/>
        </authorList>
    </citation>
    <scope>IDENTIFICATION</scope>
</reference>
<keyword evidence="1" id="KW-1185">Reference proteome</keyword>
<name>A0AC54Z6U6_ORYAF</name>
<dbReference type="Proteomes" id="UP000694850">
    <property type="component" value="Unplaced"/>
</dbReference>
<protein>
    <submittedName>
        <fullName evidence="2">Paxillin</fullName>
    </submittedName>
</protein>
<organism evidence="1 2">
    <name type="scientific">Orycteropus afer afer</name>
    <dbReference type="NCBI Taxonomy" id="1230840"/>
    <lineage>
        <taxon>Eukaryota</taxon>
        <taxon>Metazoa</taxon>
        <taxon>Chordata</taxon>
        <taxon>Craniata</taxon>
        <taxon>Vertebrata</taxon>
        <taxon>Euteleostomi</taxon>
        <taxon>Mammalia</taxon>
        <taxon>Eutheria</taxon>
        <taxon>Afrotheria</taxon>
        <taxon>Tubulidentata</taxon>
        <taxon>Orycteropodidae</taxon>
        <taxon>Orycteropus</taxon>
    </lineage>
</organism>
<proteinExistence type="predicted"/>